<keyword evidence="3" id="KW-1185">Reference proteome</keyword>
<dbReference type="GO" id="GO:0004475">
    <property type="term" value="F:mannose-1-phosphate guanylyltransferase (GTP) activity"/>
    <property type="evidence" value="ECO:0007669"/>
    <property type="project" value="InterPro"/>
</dbReference>
<dbReference type="SUPFAM" id="SSF53448">
    <property type="entry name" value="Nucleotide-diphospho-sugar transferases"/>
    <property type="match status" value="1"/>
</dbReference>
<proteinExistence type="predicted"/>
<dbReference type="GO" id="GO:0009298">
    <property type="term" value="P:GDP-mannose biosynthetic process"/>
    <property type="evidence" value="ECO:0007669"/>
    <property type="project" value="TreeGrafter"/>
</dbReference>
<dbReference type="Pfam" id="PF00483">
    <property type="entry name" value="NTP_transferase"/>
    <property type="match status" value="1"/>
</dbReference>
<dbReference type="EMBL" id="CYHG01000002">
    <property type="protein sequence ID" value="CUB02798.1"/>
    <property type="molecule type" value="Genomic_DNA"/>
</dbReference>
<dbReference type="RefSeq" id="WP_055461770.1">
    <property type="nucleotide sequence ID" value="NZ_CYHG01000002.1"/>
</dbReference>
<protein>
    <submittedName>
        <fullName evidence="2">Mannose-1-phosphate guanylyltransferase</fullName>
    </submittedName>
</protein>
<evidence type="ECO:0000259" key="1">
    <source>
        <dbReference type="Pfam" id="PF00483"/>
    </source>
</evidence>
<sequence length="312" mass="34087">MLVPVILAGGHGTRLAPISTPDHPKPFLDLLDCGHTLFELTLLRAKQASVERPIIIAASKHLSLIQASLGKLQLQAHILLEPCARNTAPAITCAALFAEQIYAQECHLLVLAADHSIPDTDYFCTSVAQANLQAQGGKLVLFGIHPNSPETGYGYIEIDSNKQIVAFHEKPDQNTAQAYFTSGHHLWNSGFFLLPSQRLLAEISFLAPAIKNTCQAAISHREALSEGVLGLSIEFSQSPAISIDYAVMEHSQHLALYGYDSAWSDLGTWQALYAYWPKNQQGIAYHSGLNLTLTPTHSGFRLTQNRNLLADV</sequence>
<dbReference type="PANTHER" id="PTHR46390:SF1">
    <property type="entry name" value="MANNOSE-1-PHOSPHATE GUANYLYLTRANSFERASE"/>
    <property type="match status" value="1"/>
</dbReference>
<dbReference type="CDD" id="cd02509">
    <property type="entry name" value="GDP-M1P_Guanylyltransferase"/>
    <property type="match status" value="1"/>
</dbReference>
<dbReference type="InterPro" id="IPR049577">
    <property type="entry name" value="GMPP_N"/>
</dbReference>
<dbReference type="PANTHER" id="PTHR46390">
    <property type="entry name" value="MANNOSE-1-PHOSPHATE GUANYLYLTRANSFERASE"/>
    <property type="match status" value="1"/>
</dbReference>
<name>A0A0K6II74_9GAMM</name>
<evidence type="ECO:0000313" key="3">
    <source>
        <dbReference type="Proteomes" id="UP000182769"/>
    </source>
</evidence>
<organism evidence="2 3">
    <name type="scientific">Marinomonas fungiae</name>
    <dbReference type="NCBI Taxonomy" id="1137284"/>
    <lineage>
        <taxon>Bacteria</taxon>
        <taxon>Pseudomonadati</taxon>
        <taxon>Pseudomonadota</taxon>
        <taxon>Gammaproteobacteria</taxon>
        <taxon>Oceanospirillales</taxon>
        <taxon>Oceanospirillaceae</taxon>
        <taxon>Marinomonas</taxon>
    </lineage>
</organism>
<keyword evidence="2" id="KW-0548">Nucleotidyltransferase</keyword>
<dbReference type="Gene3D" id="3.90.550.10">
    <property type="entry name" value="Spore Coat Polysaccharide Biosynthesis Protein SpsA, Chain A"/>
    <property type="match status" value="1"/>
</dbReference>
<dbReference type="InterPro" id="IPR051161">
    <property type="entry name" value="Mannose-6P_isomerase_type2"/>
</dbReference>
<dbReference type="Proteomes" id="UP000182769">
    <property type="component" value="Unassembled WGS sequence"/>
</dbReference>
<keyword evidence="2" id="KW-0808">Transferase</keyword>
<feature type="domain" description="Nucleotidyl transferase" evidence="1">
    <location>
        <begin position="4"/>
        <end position="275"/>
    </location>
</feature>
<gene>
    <name evidence="2" type="ORF">Ga0061065_102135</name>
</gene>
<dbReference type="InterPro" id="IPR005835">
    <property type="entry name" value="NTP_transferase_dom"/>
</dbReference>
<dbReference type="STRING" id="1137284.GCA_001418205_00640"/>
<accession>A0A0K6II74</accession>
<dbReference type="InterPro" id="IPR029044">
    <property type="entry name" value="Nucleotide-diphossugar_trans"/>
</dbReference>
<dbReference type="OrthoDB" id="9806359at2"/>
<dbReference type="AlphaFoldDB" id="A0A0K6II74"/>
<evidence type="ECO:0000313" key="2">
    <source>
        <dbReference type="EMBL" id="CUB02798.1"/>
    </source>
</evidence>
<reference evidence="3" key="1">
    <citation type="submission" date="2015-08" db="EMBL/GenBank/DDBJ databases">
        <authorList>
            <person name="Varghese N."/>
        </authorList>
    </citation>
    <scope>NUCLEOTIDE SEQUENCE [LARGE SCALE GENOMIC DNA]</scope>
    <source>
        <strain evidence="3">JCM 18476</strain>
    </source>
</reference>